<evidence type="ECO:0000256" key="2">
    <source>
        <dbReference type="ARBA" id="ARBA00022801"/>
    </source>
</evidence>
<dbReference type="SUPFAM" id="SSF53474">
    <property type="entry name" value="alpha/beta-Hydrolases"/>
    <property type="match status" value="1"/>
</dbReference>
<proteinExistence type="inferred from homology"/>
<comment type="similarity">
    <text evidence="1">Belongs to the esterase D family.</text>
</comment>
<evidence type="ECO:0000256" key="1">
    <source>
        <dbReference type="ARBA" id="ARBA00005622"/>
    </source>
</evidence>
<dbReference type="PANTHER" id="PTHR40841:SF2">
    <property type="entry name" value="SIDEROPHORE-DEGRADING ESTERASE (EUROFUNG)"/>
    <property type="match status" value="1"/>
</dbReference>
<name>A0ABR2VQ53_9FUNG</name>
<protein>
    <recommendedName>
        <fullName evidence="6">Esterase</fullName>
    </recommendedName>
</protein>
<comment type="caution">
    <text evidence="4">The sequence shown here is derived from an EMBL/GenBank/DDBJ whole genome shotgun (WGS) entry which is preliminary data.</text>
</comment>
<accession>A0ABR2VQ53</accession>
<dbReference type="PANTHER" id="PTHR40841">
    <property type="entry name" value="SIDEROPHORE TRIACETYLFUSARININE C ESTERASE"/>
    <property type="match status" value="1"/>
</dbReference>
<keyword evidence="2" id="KW-0378">Hydrolase</keyword>
<feature type="chain" id="PRO_5045870428" description="Esterase" evidence="3">
    <location>
        <begin position="22"/>
        <end position="274"/>
    </location>
</feature>
<reference evidence="4 5" key="1">
    <citation type="submission" date="2023-04" db="EMBL/GenBank/DDBJ databases">
        <title>Genome of Basidiobolus ranarum AG-B5.</title>
        <authorList>
            <person name="Stajich J.E."/>
            <person name="Carter-House D."/>
            <person name="Gryganskyi A."/>
        </authorList>
    </citation>
    <scope>NUCLEOTIDE SEQUENCE [LARGE SCALE GENOMIC DNA]</scope>
    <source>
        <strain evidence="4 5">AG-B5</strain>
    </source>
</reference>
<evidence type="ECO:0000313" key="4">
    <source>
        <dbReference type="EMBL" id="KAK9693104.1"/>
    </source>
</evidence>
<evidence type="ECO:0000313" key="5">
    <source>
        <dbReference type="Proteomes" id="UP001479436"/>
    </source>
</evidence>
<keyword evidence="3" id="KW-0732">Signal</keyword>
<feature type="signal peptide" evidence="3">
    <location>
        <begin position="1"/>
        <end position="21"/>
    </location>
</feature>
<dbReference type="Pfam" id="PF00756">
    <property type="entry name" value="Esterase"/>
    <property type="match status" value="1"/>
</dbReference>
<gene>
    <name evidence="4" type="ORF">K7432_014062</name>
</gene>
<dbReference type="EMBL" id="JASJQH010008381">
    <property type="protein sequence ID" value="KAK9693104.1"/>
    <property type="molecule type" value="Genomic_DNA"/>
</dbReference>
<dbReference type="Proteomes" id="UP001479436">
    <property type="component" value="Unassembled WGS sequence"/>
</dbReference>
<sequence>MKKLTLFILFLCLFTLSNVRAQSSSAKPFVVGKVEEIQSSVLGEQRTLNIYLPDGYDNKNSSGYPVIYLLDGSANEDFIHVTGLVQFFNMIETLPKSIVVGIANVDRKRDFTFPTTIEKDKEDFPTTGGSQKFIEFLQSELQPFVEKKYRTNGSKTIIGQSLGGLLGTEILLKEPSLFTSYIIVSPSLWWDNESLLVKAPELLKSGGAENIKVFLTVGTEGQVMENDAASLANILKTNATDKIQLNFSPLPEENHLTILNRAIYKAFESLKPKL</sequence>
<organism evidence="4 5">
    <name type="scientific">Basidiobolus ranarum</name>
    <dbReference type="NCBI Taxonomy" id="34480"/>
    <lineage>
        <taxon>Eukaryota</taxon>
        <taxon>Fungi</taxon>
        <taxon>Fungi incertae sedis</taxon>
        <taxon>Zoopagomycota</taxon>
        <taxon>Entomophthoromycotina</taxon>
        <taxon>Basidiobolomycetes</taxon>
        <taxon>Basidiobolales</taxon>
        <taxon>Basidiobolaceae</taxon>
        <taxon>Basidiobolus</taxon>
    </lineage>
</organism>
<evidence type="ECO:0000256" key="3">
    <source>
        <dbReference type="SAM" id="SignalP"/>
    </source>
</evidence>
<dbReference type="InterPro" id="IPR029058">
    <property type="entry name" value="AB_hydrolase_fold"/>
</dbReference>
<dbReference type="InterPro" id="IPR052558">
    <property type="entry name" value="Siderophore_Hydrolase_D"/>
</dbReference>
<dbReference type="InterPro" id="IPR000801">
    <property type="entry name" value="Esterase-like"/>
</dbReference>
<evidence type="ECO:0008006" key="6">
    <source>
        <dbReference type="Google" id="ProtNLM"/>
    </source>
</evidence>
<dbReference type="Gene3D" id="3.40.50.1820">
    <property type="entry name" value="alpha/beta hydrolase"/>
    <property type="match status" value="1"/>
</dbReference>
<keyword evidence="5" id="KW-1185">Reference proteome</keyword>